<dbReference type="InterPro" id="IPR056778">
    <property type="entry name" value="UPF0261_C"/>
</dbReference>
<proteinExistence type="predicted"/>
<organism evidence="3 4">
    <name type="scientific">Ornatilinea apprima</name>
    <dbReference type="NCBI Taxonomy" id="1134406"/>
    <lineage>
        <taxon>Bacteria</taxon>
        <taxon>Bacillati</taxon>
        <taxon>Chloroflexota</taxon>
        <taxon>Anaerolineae</taxon>
        <taxon>Anaerolineales</taxon>
        <taxon>Anaerolineaceae</taxon>
        <taxon>Ornatilinea</taxon>
    </lineage>
</organism>
<dbReference type="RefSeq" id="WP_075063400.1">
    <property type="nucleotide sequence ID" value="NZ_LGCL01000027.1"/>
</dbReference>
<gene>
    <name evidence="3" type="ORF">ADN00_12740</name>
</gene>
<dbReference type="InterPro" id="IPR044122">
    <property type="entry name" value="UPF0261_N"/>
</dbReference>
<protein>
    <submittedName>
        <fullName evidence="3">Uncharacterized protein</fullName>
    </submittedName>
</protein>
<accession>A0A0P6XIV3</accession>
<dbReference type="PANTHER" id="PTHR31862">
    <property type="entry name" value="UPF0261 DOMAIN PROTEIN (AFU_ORTHOLOGUE AFUA_1G10120)"/>
    <property type="match status" value="1"/>
</dbReference>
<dbReference type="STRING" id="1134406.ADN00_12740"/>
<feature type="domain" description="UPF0261" evidence="2">
    <location>
        <begin position="185"/>
        <end position="400"/>
    </location>
</feature>
<dbReference type="Gene3D" id="3.40.50.12020">
    <property type="entry name" value="Uncharacterised protein family UPF0261, NN domain"/>
    <property type="match status" value="1"/>
</dbReference>
<dbReference type="CDD" id="cd15488">
    <property type="entry name" value="Tm-1-like"/>
    <property type="match status" value="1"/>
</dbReference>
<reference evidence="3 4" key="1">
    <citation type="submission" date="2015-07" db="EMBL/GenBank/DDBJ databases">
        <title>Genome sequence of Ornatilinea apprima DSM 23815.</title>
        <authorList>
            <person name="Hemp J."/>
            <person name="Ward L.M."/>
            <person name="Pace L.A."/>
            <person name="Fischer W.W."/>
        </authorList>
    </citation>
    <scope>NUCLEOTIDE SEQUENCE [LARGE SCALE GENOMIC DNA]</scope>
    <source>
        <strain evidence="3 4">P3M-1</strain>
    </source>
</reference>
<evidence type="ECO:0000259" key="2">
    <source>
        <dbReference type="Pfam" id="PF23189"/>
    </source>
</evidence>
<sequence>MSKTVVMVGSLDTKGEEFAFAKKIIEQAGVKTLVIDFGVMGKPFFEPDVKREDVASAGGGDLAKLASGSHKDDAMKVMTKGLAAVVKKLYAEGKLDGILGMGGSGNTSIATTAMRELPVGVPKLMVSTLGGGDVSAYAGTKDITFMPSVVDVAGINSISRRIYANAAGAIAGMVLAEAGEAGAVKPLITASMFGNTTTCVNAAREIIEKEGYEVLVFHATGTGGKTMESLIADGYIAASLDITTTELADEVCGGVLSAGPERCMAAAKAGIPTVLVPGCVDMANFWGIGTVPEKYKGRNLYEWNPNVTLLRTNVEENITMGKMIARAANASTAPVVVILPLKGVSMLDSEGGRFWDPEADQACFDTIKQNLKPGIPVIEVDNNINDPEFSSKVAQTLLDLLKK</sequence>
<dbReference type="Pfam" id="PF23189">
    <property type="entry name" value="UPF0261_C"/>
    <property type="match status" value="1"/>
</dbReference>
<dbReference type="NCBIfam" id="NF002674">
    <property type="entry name" value="PRK02399.1-2"/>
    <property type="match status" value="1"/>
</dbReference>
<dbReference type="PIRSF" id="PIRSF033271">
    <property type="entry name" value="UCP033271"/>
    <property type="match status" value="1"/>
</dbReference>
<name>A0A0P6XIV3_9CHLR</name>
<comment type="caution">
    <text evidence="3">The sequence shown here is derived from an EMBL/GenBank/DDBJ whole genome shotgun (WGS) entry which is preliminary data.</text>
</comment>
<dbReference type="PANTHER" id="PTHR31862:SF1">
    <property type="entry name" value="UPF0261 DOMAIN PROTEIN (AFU_ORTHOLOGUE AFUA_1G10120)"/>
    <property type="match status" value="1"/>
</dbReference>
<dbReference type="PATRIC" id="fig|1134406.4.peg.1243"/>
<dbReference type="InterPro" id="IPR008322">
    <property type="entry name" value="UPF0261"/>
</dbReference>
<dbReference type="InterPro" id="IPR051353">
    <property type="entry name" value="Tobamovirus_resist_UPF0261"/>
</dbReference>
<dbReference type="Gene3D" id="3.40.50.12030">
    <property type="entry name" value="Uncharacterised protein family UPF0261, NC domain"/>
    <property type="match status" value="1"/>
</dbReference>
<keyword evidence="4" id="KW-1185">Reference proteome</keyword>
<dbReference type="Pfam" id="PF06792">
    <property type="entry name" value="UPF0261"/>
    <property type="match status" value="1"/>
</dbReference>
<evidence type="ECO:0000313" key="4">
    <source>
        <dbReference type="Proteomes" id="UP000050417"/>
    </source>
</evidence>
<evidence type="ECO:0000259" key="1">
    <source>
        <dbReference type="Pfam" id="PF06792"/>
    </source>
</evidence>
<dbReference type="EMBL" id="LGCL01000027">
    <property type="protein sequence ID" value="KPL75508.1"/>
    <property type="molecule type" value="Genomic_DNA"/>
</dbReference>
<dbReference type="Proteomes" id="UP000050417">
    <property type="component" value="Unassembled WGS sequence"/>
</dbReference>
<feature type="domain" description="UPF0261" evidence="1">
    <location>
        <begin position="3"/>
        <end position="177"/>
    </location>
</feature>
<evidence type="ECO:0000313" key="3">
    <source>
        <dbReference type="EMBL" id="KPL75508.1"/>
    </source>
</evidence>
<dbReference type="AlphaFoldDB" id="A0A0P6XIV3"/>
<dbReference type="OrthoDB" id="9776369at2"/>